<accession>A0ACC3BT30</accession>
<gene>
    <name evidence="1" type="ORF">I4F81_003306</name>
</gene>
<sequence length="802" mass="86986">MEWPEELSQGPARRRARSGMFFATSVAARIRGYYDSLPEASLSTPAVSPIFTQGSSRFRGPVMRSVLKFALGAGGCGLSRTDQIQFASLLHGVEGGAHGTDRAAFSDEFETASSFVTGLRAEQNRVLATLKWPKVPIEVGGRTRIFYYRDLLDAALTAVRSATTLDLDGGPLEPAEDGSSRRSSSLDSDVFLAEVRTVVRLHGQRARPLFVSLHADAAVLSWGGTAYAYPLRAQIPSVRDEGSRWMTVGYIPHIYKAAARTDKAKLAVSDSRNDLLQRCLAVVLRRFARASETGFSVDLPGIGTVLLVARVGGHRCRLPRGALHVRADGLGQQDDLYAVSPDVPDADPQNVVETLEAQIAAAKRRVVDPRVSLRQLLAKAHSALAFIPALGAMHGLSTGNMNYFGVMSLDLLHVWKIGVLRTLALRVPGCLKAVCTAGEGAVLGPVEQTLTVLNQRAFELGRRCRVKPAAPGCFVPSKEKQATMTGQSWRHFSVFWPHIIAALIGPADPERLHVALPTVGTENAAEGTTDDGDDSFELDSADEDAHQPVPSGVNTGIGTPYHALFANVAVEDAVQDLFCRVAKLGGMFCGDNVADTVLTTGTQVAAMVEAAQEVGRRAQVLLGPVHTIKLHRIMRHLRAELEGRGSLWEGDTSANESLHKVCKKMYLRSNKRGPTLALQMMRGEQARTEILRGLPNDDSDEEDVTDDEERLEERNAVDLAHVEDVTFVPPSVLGMSTRGVRVAVGDLSALPGLQDLPHLLEMDVSESVAVAKTLKFYGRFEWGAATRVQYLRATSSFDRKPW</sequence>
<dbReference type="EMBL" id="CM020618">
    <property type="protein sequence ID" value="KAK1860718.1"/>
    <property type="molecule type" value="Genomic_DNA"/>
</dbReference>
<dbReference type="Proteomes" id="UP000798662">
    <property type="component" value="Chromosome 1"/>
</dbReference>
<organism evidence="1 2">
    <name type="scientific">Pyropia yezoensis</name>
    <name type="common">Susabi-nori</name>
    <name type="synonym">Porphyra yezoensis</name>
    <dbReference type="NCBI Taxonomy" id="2788"/>
    <lineage>
        <taxon>Eukaryota</taxon>
        <taxon>Rhodophyta</taxon>
        <taxon>Bangiophyceae</taxon>
        <taxon>Bangiales</taxon>
        <taxon>Bangiaceae</taxon>
        <taxon>Pyropia</taxon>
    </lineage>
</organism>
<proteinExistence type="predicted"/>
<evidence type="ECO:0000313" key="1">
    <source>
        <dbReference type="EMBL" id="KAK1860718.1"/>
    </source>
</evidence>
<evidence type="ECO:0000313" key="2">
    <source>
        <dbReference type="Proteomes" id="UP000798662"/>
    </source>
</evidence>
<name>A0ACC3BT30_PYRYE</name>
<protein>
    <submittedName>
        <fullName evidence="1">Uncharacterized protein</fullName>
    </submittedName>
</protein>
<keyword evidence="2" id="KW-1185">Reference proteome</keyword>
<reference evidence="1" key="1">
    <citation type="submission" date="2019-11" db="EMBL/GenBank/DDBJ databases">
        <title>Nori genome reveals adaptations in red seaweeds to the harsh intertidal environment.</title>
        <authorList>
            <person name="Wang D."/>
            <person name="Mao Y."/>
        </authorList>
    </citation>
    <scope>NUCLEOTIDE SEQUENCE</scope>
    <source>
        <tissue evidence="1">Gametophyte</tissue>
    </source>
</reference>
<comment type="caution">
    <text evidence="1">The sequence shown here is derived from an EMBL/GenBank/DDBJ whole genome shotgun (WGS) entry which is preliminary data.</text>
</comment>